<sequence length="257" mass="28786">MPKCMAWLDDKPIGDMEDKVDNPSPQSTPQVLLSIEVYKPPVTHPREVEETIGILMEVGPSNHMKLEDLGLNTNTRDIFLSSKGFSSVDEPEPQLLPKFSPLDVNLGDKRGTDPPINLYSSGSFRMKEITNGNLRTRIFEEKKKNSLQTLETASGLILTQSPGLPQENLIFNSVSWIGMNRKAYLLEDKQIPSVESHMDIALRVLKYLKGASGYGVEYKKSEHMSLKIYADSDLAKCLVTRRSVLGFYVFFNGCLVS</sequence>
<feature type="region of interest" description="Disordered" evidence="1">
    <location>
        <begin position="8"/>
        <end position="28"/>
    </location>
</feature>
<accession>A0ABQ4Y2M4</accession>
<reference evidence="2" key="1">
    <citation type="journal article" date="2022" name="Int. J. Mol. Sci.">
        <title>Draft Genome of Tanacetum Coccineum: Genomic Comparison of Closely Related Tanacetum-Family Plants.</title>
        <authorList>
            <person name="Yamashiro T."/>
            <person name="Shiraishi A."/>
            <person name="Nakayama K."/>
            <person name="Satake H."/>
        </authorList>
    </citation>
    <scope>NUCLEOTIDE SEQUENCE</scope>
</reference>
<dbReference type="EMBL" id="BQNB010010041">
    <property type="protein sequence ID" value="GJS71908.1"/>
    <property type="molecule type" value="Genomic_DNA"/>
</dbReference>
<protein>
    <submittedName>
        <fullName evidence="2">Uncharacterized protein</fullName>
    </submittedName>
</protein>
<dbReference type="PANTHER" id="PTHR11439:SF489">
    <property type="entry name" value="RNA-DIRECTED DNA POLYMERASE"/>
    <property type="match status" value="1"/>
</dbReference>
<dbReference type="PANTHER" id="PTHR11439">
    <property type="entry name" value="GAG-POL-RELATED RETROTRANSPOSON"/>
    <property type="match status" value="1"/>
</dbReference>
<proteinExistence type="predicted"/>
<name>A0ABQ4Y2M4_9ASTR</name>
<feature type="compositionally biased region" description="Basic and acidic residues" evidence="1">
    <location>
        <begin position="8"/>
        <end position="21"/>
    </location>
</feature>
<keyword evidence="3" id="KW-1185">Reference proteome</keyword>
<dbReference type="Proteomes" id="UP001151760">
    <property type="component" value="Unassembled WGS sequence"/>
</dbReference>
<evidence type="ECO:0000313" key="3">
    <source>
        <dbReference type="Proteomes" id="UP001151760"/>
    </source>
</evidence>
<organism evidence="2 3">
    <name type="scientific">Tanacetum coccineum</name>
    <dbReference type="NCBI Taxonomy" id="301880"/>
    <lineage>
        <taxon>Eukaryota</taxon>
        <taxon>Viridiplantae</taxon>
        <taxon>Streptophyta</taxon>
        <taxon>Embryophyta</taxon>
        <taxon>Tracheophyta</taxon>
        <taxon>Spermatophyta</taxon>
        <taxon>Magnoliopsida</taxon>
        <taxon>eudicotyledons</taxon>
        <taxon>Gunneridae</taxon>
        <taxon>Pentapetalae</taxon>
        <taxon>asterids</taxon>
        <taxon>campanulids</taxon>
        <taxon>Asterales</taxon>
        <taxon>Asteraceae</taxon>
        <taxon>Asteroideae</taxon>
        <taxon>Anthemideae</taxon>
        <taxon>Anthemidinae</taxon>
        <taxon>Tanacetum</taxon>
    </lineage>
</organism>
<evidence type="ECO:0000313" key="2">
    <source>
        <dbReference type="EMBL" id="GJS71908.1"/>
    </source>
</evidence>
<gene>
    <name evidence="2" type="ORF">Tco_0704749</name>
</gene>
<reference evidence="2" key="2">
    <citation type="submission" date="2022-01" db="EMBL/GenBank/DDBJ databases">
        <authorList>
            <person name="Yamashiro T."/>
            <person name="Shiraishi A."/>
            <person name="Satake H."/>
            <person name="Nakayama K."/>
        </authorList>
    </citation>
    <scope>NUCLEOTIDE SEQUENCE</scope>
</reference>
<comment type="caution">
    <text evidence="2">The sequence shown here is derived from an EMBL/GenBank/DDBJ whole genome shotgun (WGS) entry which is preliminary data.</text>
</comment>
<evidence type="ECO:0000256" key="1">
    <source>
        <dbReference type="SAM" id="MobiDB-lite"/>
    </source>
</evidence>